<dbReference type="InterPro" id="IPR031166">
    <property type="entry name" value="G_ENGA"/>
</dbReference>
<evidence type="ECO:0000256" key="2">
    <source>
        <dbReference type="ARBA" id="ARBA00020953"/>
    </source>
</evidence>
<dbReference type="STRING" id="1817863.A2Y62_16845"/>
<keyword evidence="5 8" id="KW-0547">Nucleotide-binding</keyword>
<dbReference type="SUPFAM" id="SSF52540">
    <property type="entry name" value="P-loop containing nucleoside triphosphate hydrolases"/>
    <property type="match status" value="2"/>
</dbReference>
<comment type="function">
    <text evidence="8 10">GTPase that plays an essential role in the late steps of ribosome biogenesis.</text>
</comment>
<dbReference type="InterPro" id="IPR032859">
    <property type="entry name" value="KH_dom-like"/>
</dbReference>
<dbReference type="PRINTS" id="PR00449">
    <property type="entry name" value="RASTRNSFRMNG"/>
</dbReference>
<gene>
    <name evidence="8" type="primary">der</name>
    <name evidence="12" type="ORF">A2Y62_16845</name>
</gene>
<dbReference type="Proteomes" id="UP000178943">
    <property type="component" value="Unassembled WGS sequence"/>
</dbReference>
<evidence type="ECO:0000256" key="8">
    <source>
        <dbReference type="HAMAP-Rule" id="MF_00195"/>
    </source>
</evidence>
<reference evidence="12 13" key="1">
    <citation type="journal article" date="2016" name="Nat. Commun.">
        <title>Thousands of microbial genomes shed light on interconnected biogeochemical processes in an aquifer system.</title>
        <authorList>
            <person name="Anantharaman K."/>
            <person name="Brown C.T."/>
            <person name="Hug L.A."/>
            <person name="Sharon I."/>
            <person name="Castelle C.J."/>
            <person name="Probst A.J."/>
            <person name="Thomas B.C."/>
            <person name="Singh A."/>
            <person name="Wilkins M.J."/>
            <person name="Karaoz U."/>
            <person name="Brodie E.L."/>
            <person name="Williams K.H."/>
            <person name="Hubbard S.S."/>
            <person name="Banfield J.F."/>
        </authorList>
    </citation>
    <scope>NUCLEOTIDE SEQUENCE [LARGE SCALE GENOMIC DNA]</scope>
</reference>
<proteinExistence type="inferred from homology"/>
<dbReference type="NCBIfam" id="TIGR00231">
    <property type="entry name" value="small_GTP"/>
    <property type="match status" value="2"/>
</dbReference>
<dbReference type="InterPro" id="IPR027417">
    <property type="entry name" value="P-loop_NTPase"/>
</dbReference>
<evidence type="ECO:0000256" key="4">
    <source>
        <dbReference type="ARBA" id="ARBA00022737"/>
    </source>
</evidence>
<dbReference type="EMBL" id="MFGW01000199">
    <property type="protein sequence ID" value="OGF60107.1"/>
    <property type="molecule type" value="Genomic_DNA"/>
</dbReference>
<feature type="domain" description="EngA-type G" evidence="11">
    <location>
        <begin position="178"/>
        <end position="353"/>
    </location>
</feature>
<comment type="caution">
    <text evidence="12">The sequence shown here is derived from an EMBL/GenBank/DDBJ whole genome shotgun (WGS) entry which is preliminary data.</text>
</comment>
<evidence type="ECO:0000256" key="1">
    <source>
        <dbReference type="ARBA" id="ARBA00008279"/>
    </source>
</evidence>
<dbReference type="GO" id="GO:0042254">
    <property type="term" value="P:ribosome biogenesis"/>
    <property type="evidence" value="ECO:0007669"/>
    <property type="project" value="UniProtKB-KW"/>
</dbReference>
<dbReference type="Pfam" id="PF01926">
    <property type="entry name" value="MMR_HSR1"/>
    <property type="match status" value="2"/>
</dbReference>
<dbReference type="NCBIfam" id="TIGR03594">
    <property type="entry name" value="GTPase_EngA"/>
    <property type="match status" value="1"/>
</dbReference>
<dbReference type="InterPro" id="IPR006073">
    <property type="entry name" value="GTP-bd"/>
</dbReference>
<feature type="binding site" evidence="8">
    <location>
        <begin position="11"/>
        <end position="18"/>
    </location>
    <ligand>
        <name>GTP</name>
        <dbReference type="ChEBI" id="CHEBI:37565"/>
        <label>1</label>
    </ligand>
</feature>
<feature type="binding site" evidence="8">
    <location>
        <begin position="58"/>
        <end position="62"/>
    </location>
    <ligand>
        <name>GTP</name>
        <dbReference type="ChEBI" id="CHEBI:37565"/>
        <label>1</label>
    </ligand>
</feature>
<dbReference type="PIRSF" id="PIRSF006485">
    <property type="entry name" value="GTP-binding_EngA"/>
    <property type="match status" value="1"/>
</dbReference>
<keyword evidence="6 8" id="KW-0342">GTP-binding</keyword>
<dbReference type="Gene3D" id="3.40.50.300">
    <property type="entry name" value="P-loop containing nucleotide triphosphate hydrolases"/>
    <property type="match status" value="2"/>
</dbReference>
<feature type="domain" description="EngA-type G" evidence="11">
    <location>
        <begin position="5"/>
        <end position="170"/>
    </location>
</feature>
<dbReference type="PANTHER" id="PTHR43834:SF6">
    <property type="entry name" value="GTPASE DER"/>
    <property type="match status" value="1"/>
</dbReference>
<dbReference type="HAMAP" id="MF_00195">
    <property type="entry name" value="GTPase_Der"/>
    <property type="match status" value="1"/>
</dbReference>
<dbReference type="AlphaFoldDB" id="A0A1F5V9K6"/>
<dbReference type="GO" id="GO:0005525">
    <property type="term" value="F:GTP binding"/>
    <property type="evidence" value="ECO:0007669"/>
    <property type="project" value="UniProtKB-UniRule"/>
</dbReference>
<dbReference type="PROSITE" id="PS51712">
    <property type="entry name" value="G_ENGA"/>
    <property type="match status" value="2"/>
</dbReference>
<dbReference type="GO" id="GO:0043022">
    <property type="term" value="F:ribosome binding"/>
    <property type="evidence" value="ECO:0007669"/>
    <property type="project" value="TreeGrafter"/>
</dbReference>
<dbReference type="InterPro" id="IPR016484">
    <property type="entry name" value="GTPase_Der"/>
</dbReference>
<keyword evidence="4 10" id="KW-0677">Repeat</keyword>
<evidence type="ECO:0000256" key="9">
    <source>
        <dbReference type="PROSITE-ProRule" id="PRU01049"/>
    </source>
</evidence>
<dbReference type="InterPro" id="IPR015946">
    <property type="entry name" value="KH_dom-like_a/b"/>
</dbReference>
<feature type="binding site" evidence="8">
    <location>
        <begin position="296"/>
        <end position="299"/>
    </location>
    <ligand>
        <name>GTP</name>
        <dbReference type="ChEBI" id="CHEBI:37565"/>
        <label>2</label>
    </ligand>
</feature>
<accession>A0A1F5V9K6</accession>
<protein>
    <recommendedName>
        <fullName evidence="2 8">GTPase Der</fullName>
    </recommendedName>
    <alternativeName>
        <fullName evidence="7 8">GTP-binding protein EngA</fullName>
    </alternativeName>
</protein>
<comment type="similarity">
    <text evidence="1 8 9 10">Belongs to the TRAFAC class TrmE-Era-EngA-EngB-Septin-like GTPase superfamily. EngA (Der) GTPase family.</text>
</comment>
<dbReference type="Pfam" id="PF14714">
    <property type="entry name" value="KH_dom-like"/>
    <property type="match status" value="1"/>
</dbReference>
<dbReference type="Gene3D" id="3.30.300.20">
    <property type="match status" value="1"/>
</dbReference>
<feature type="binding site" evidence="8">
    <location>
        <begin position="231"/>
        <end position="235"/>
    </location>
    <ligand>
        <name>GTP</name>
        <dbReference type="ChEBI" id="CHEBI:37565"/>
        <label>2</label>
    </ligand>
</feature>
<evidence type="ECO:0000256" key="3">
    <source>
        <dbReference type="ARBA" id="ARBA00022517"/>
    </source>
</evidence>
<evidence type="ECO:0000256" key="6">
    <source>
        <dbReference type="ARBA" id="ARBA00023134"/>
    </source>
</evidence>
<evidence type="ECO:0000259" key="11">
    <source>
        <dbReference type="PROSITE" id="PS51712"/>
    </source>
</evidence>
<dbReference type="CDD" id="cd01895">
    <property type="entry name" value="EngA2"/>
    <property type="match status" value="1"/>
</dbReference>
<dbReference type="PANTHER" id="PTHR43834">
    <property type="entry name" value="GTPASE DER"/>
    <property type="match status" value="1"/>
</dbReference>
<evidence type="ECO:0000256" key="5">
    <source>
        <dbReference type="ARBA" id="ARBA00022741"/>
    </source>
</evidence>
<feature type="binding site" evidence="8">
    <location>
        <begin position="121"/>
        <end position="124"/>
    </location>
    <ligand>
        <name>GTP</name>
        <dbReference type="ChEBI" id="CHEBI:37565"/>
        <label>1</label>
    </ligand>
</feature>
<evidence type="ECO:0000256" key="7">
    <source>
        <dbReference type="ARBA" id="ARBA00032345"/>
    </source>
</evidence>
<keyword evidence="3 8" id="KW-0690">Ribosome biogenesis</keyword>
<evidence type="ECO:0000313" key="13">
    <source>
        <dbReference type="Proteomes" id="UP000178943"/>
    </source>
</evidence>
<comment type="subunit">
    <text evidence="8">Associates with the 50S ribosomal subunit.</text>
</comment>
<organism evidence="12 13">
    <name type="scientific">Candidatus Fischerbacteria bacterium RBG_13_37_8</name>
    <dbReference type="NCBI Taxonomy" id="1817863"/>
    <lineage>
        <taxon>Bacteria</taxon>
        <taxon>Candidatus Fischeribacteriota</taxon>
    </lineage>
</organism>
<dbReference type="CDD" id="cd01894">
    <property type="entry name" value="EngA1"/>
    <property type="match status" value="1"/>
</dbReference>
<dbReference type="FunFam" id="3.40.50.300:FF:000040">
    <property type="entry name" value="GTPase Der"/>
    <property type="match status" value="1"/>
</dbReference>
<sequence>MQTKSIITITGRPNVGKSTLFNRIIGKRHAIVTPIEGTTRDRLYGSADWRGNNFTVIDTGGWMPKSADSIEQLINDQIDAALHESHIILFVCSGKEGCTALDKEIAQKLRKYNKPVFLCINKMDIPEKNYQHDPDFYALGFEDMFNISAEHGLGVDEILDKCLLLLPEIIDSDKEDSIKIAIIGKPNVGKSSILNALLGENRVIISEMPGTTRDSIDITFHYKERIYCFIDTAGIKKKSKARDLPELISIIKAKQMIEKADIILLVLDCMEEIHHIDAELAGYALKHYKPLALIINKIDLLPDKNAGQKLINLELKDRLSFIHFAPHIYVSAKTNEHIDAIFLVLENLYNAYSQRIATHELNELLASDLTNYTLGHYKNTPVKVKYMTQIFIKPPTFALFLNKKAKVQKRYHKYLENIIRKRYDSIVVPIKLIFKFKQK</sequence>
<evidence type="ECO:0000313" key="12">
    <source>
        <dbReference type="EMBL" id="OGF60107.1"/>
    </source>
</evidence>
<dbReference type="InterPro" id="IPR005225">
    <property type="entry name" value="Small_GTP-bd"/>
</dbReference>
<name>A0A1F5V9K6_9BACT</name>
<evidence type="ECO:0000256" key="10">
    <source>
        <dbReference type="RuleBase" id="RU004481"/>
    </source>
</evidence>
<feature type="binding site" evidence="8">
    <location>
        <begin position="184"/>
        <end position="191"/>
    </location>
    <ligand>
        <name>GTP</name>
        <dbReference type="ChEBI" id="CHEBI:37565"/>
        <label>2</label>
    </ligand>
</feature>